<protein>
    <submittedName>
        <fullName evidence="2">Uncharacterized protein</fullName>
    </submittedName>
</protein>
<gene>
    <name evidence="2" type="ORF">DRP44_01780</name>
</gene>
<proteinExistence type="predicted"/>
<evidence type="ECO:0000313" key="2">
    <source>
        <dbReference type="EMBL" id="RKX67685.1"/>
    </source>
</evidence>
<comment type="caution">
    <text evidence="2">The sequence shown here is derived from an EMBL/GenBank/DDBJ whole genome shotgun (WGS) entry which is preliminary data.</text>
</comment>
<dbReference type="AlphaFoldDB" id="A0A660SA17"/>
<accession>A0A660SA17</accession>
<evidence type="ECO:0000256" key="1">
    <source>
        <dbReference type="SAM" id="Coils"/>
    </source>
</evidence>
<dbReference type="PROSITE" id="PS51257">
    <property type="entry name" value="PROKAR_LIPOPROTEIN"/>
    <property type="match status" value="1"/>
</dbReference>
<evidence type="ECO:0000313" key="3">
    <source>
        <dbReference type="Proteomes" id="UP000282321"/>
    </source>
</evidence>
<organism evidence="2 3">
    <name type="scientific">candidate division TA06 bacterium</name>
    <dbReference type="NCBI Taxonomy" id="2250710"/>
    <lineage>
        <taxon>Bacteria</taxon>
        <taxon>Bacteria division TA06</taxon>
    </lineage>
</organism>
<dbReference type="Proteomes" id="UP000282321">
    <property type="component" value="Unassembled WGS sequence"/>
</dbReference>
<keyword evidence="1" id="KW-0175">Coiled coil</keyword>
<dbReference type="EMBL" id="QNBC01000013">
    <property type="protein sequence ID" value="RKX67685.1"/>
    <property type="molecule type" value="Genomic_DNA"/>
</dbReference>
<reference evidence="2 3" key="1">
    <citation type="submission" date="2018-06" db="EMBL/GenBank/DDBJ databases">
        <title>Extensive metabolic versatility and redundancy in microbially diverse, dynamic hydrothermal sediments.</title>
        <authorList>
            <person name="Dombrowski N."/>
            <person name="Teske A."/>
            <person name="Baker B.J."/>
        </authorList>
    </citation>
    <scope>NUCLEOTIDE SEQUENCE [LARGE SCALE GENOMIC DNA]</scope>
    <source>
        <strain evidence="2">B35_G9</strain>
    </source>
</reference>
<name>A0A660SA17_UNCT6</name>
<feature type="coiled-coil region" evidence="1">
    <location>
        <begin position="30"/>
        <end position="85"/>
    </location>
</feature>
<sequence length="88" mass="9531">MNKLITKVSLFVAAGALAIGLMGCGPKMANKQQLSQLDEAKAAYEAAQTKYDNLVSEKDKLEKQKADLSAQLEDLTTKLNTCNEKIGK</sequence>